<keyword evidence="1" id="KW-0472">Membrane</keyword>
<dbReference type="Proteomes" id="UP000540685">
    <property type="component" value="Unassembled WGS sequence"/>
</dbReference>
<comment type="caution">
    <text evidence="2">The sequence shown here is derived from an EMBL/GenBank/DDBJ whole genome shotgun (WGS) entry which is preliminary data.</text>
</comment>
<keyword evidence="3" id="KW-1185">Reference proteome</keyword>
<evidence type="ECO:0000313" key="2">
    <source>
        <dbReference type="EMBL" id="MBB5819164.1"/>
    </source>
</evidence>
<dbReference type="AlphaFoldDB" id="A0A7W9MG81"/>
<reference evidence="2 3" key="1">
    <citation type="submission" date="2020-08" db="EMBL/GenBank/DDBJ databases">
        <title>Sequencing the genomes of 1000 actinobacteria strains.</title>
        <authorList>
            <person name="Klenk H.-P."/>
        </authorList>
    </citation>
    <scope>NUCLEOTIDE SEQUENCE [LARGE SCALE GENOMIC DNA]</scope>
    <source>
        <strain evidence="2 3">DSM 46887</strain>
    </source>
</reference>
<dbReference type="EMBL" id="JACHMP010000001">
    <property type="protein sequence ID" value="MBB5819164.1"/>
    <property type="molecule type" value="Genomic_DNA"/>
</dbReference>
<name>A0A7W9MG81_9ACTN</name>
<evidence type="ECO:0000313" key="3">
    <source>
        <dbReference type="Proteomes" id="UP000540685"/>
    </source>
</evidence>
<sequence>MGRFVDAALAFPTVLFTFPLLVVIAYWLLVAVGAVGFDGDLGGIPDTGVPDTGLGGTADASGTAGTGGFLGGLGLGGVPVAVVVSSLTVVAWFAGLVGGVLFTGTPALVGVLLVALLCAWACTRVIVALLRRTAPKERVPSRADFVGRMCVVRTTRVGKDFGQAEVTSPDGSSALVQVRQTGDDVFAAGSTALIFAYDAPGEFFWVMPYDAELDPHRL</sequence>
<protein>
    <recommendedName>
        <fullName evidence="4">DUF1449 domain-containing protein</fullName>
    </recommendedName>
</protein>
<keyword evidence="1" id="KW-0812">Transmembrane</keyword>
<accession>A0A7W9MG81</accession>
<evidence type="ECO:0000256" key="1">
    <source>
        <dbReference type="SAM" id="Phobius"/>
    </source>
</evidence>
<feature type="transmembrane region" description="Helical" evidence="1">
    <location>
        <begin position="109"/>
        <end position="130"/>
    </location>
</feature>
<evidence type="ECO:0008006" key="4">
    <source>
        <dbReference type="Google" id="ProtNLM"/>
    </source>
</evidence>
<proteinExistence type="predicted"/>
<organism evidence="2 3">
    <name type="scientific">Streptosporangium becharense</name>
    <dbReference type="NCBI Taxonomy" id="1816182"/>
    <lineage>
        <taxon>Bacteria</taxon>
        <taxon>Bacillati</taxon>
        <taxon>Actinomycetota</taxon>
        <taxon>Actinomycetes</taxon>
        <taxon>Streptosporangiales</taxon>
        <taxon>Streptosporangiaceae</taxon>
        <taxon>Streptosporangium</taxon>
    </lineage>
</organism>
<feature type="transmembrane region" description="Helical" evidence="1">
    <location>
        <begin position="80"/>
        <end position="102"/>
    </location>
</feature>
<dbReference type="RefSeq" id="WP_184539000.1">
    <property type="nucleotide sequence ID" value="NZ_JACHMP010000001.1"/>
</dbReference>
<gene>
    <name evidence="2" type="ORF">F4562_002226</name>
</gene>
<feature type="transmembrane region" description="Helical" evidence="1">
    <location>
        <begin position="7"/>
        <end position="29"/>
    </location>
</feature>
<keyword evidence="1" id="KW-1133">Transmembrane helix</keyword>